<gene>
    <name evidence="2" type="ORF">EVAR_49145_1</name>
</gene>
<organism evidence="2 3">
    <name type="scientific">Eumeta variegata</name>
    <name type="common">Bagworm moth</name>
    <name type="synonym">Eumeta japonica</name>
    <dbReference type="NCBI Taxonomy" id="151549"/>
    <lineage>
        <taxon>Eukaryota</taxon>
        <taxon>Metazoa</taxon>
        <taxon>Ecdysozoa</taxon>
        <taxon>Arthropoda</taxon>
        <taxon>Hexapoda</taxon>
        <taxon>Insecta</taxon>
        <taxon>Pterygota</taxon>
        <taxon>Neoptera</taxon>
        <taxon>Endopterygota</taxon>
        <taxon>Lepidoptera</taxon>
        <taxon>Glossata</taxon>
        <taxon>Ditrysia</taxon>
        <taxon>Tineoidea</taxon>
        <taxon>Psychidae</taxon>
        <taxon>Oiketicinae</taxon>
        <taxon>Eumeta</taxon>
    </lineage>
</organism>
<reference evidence="2 3" key="1">
    <citation type="journal article" date="2019" name="Commun. Biol.">
        <title>The bagworm genome reveals a unique fibroin gene that provides high tensile strength.</title>
        <authorList>
            <person name="Kono N."/>
            <person name="Nakamura H."/>
            <person name="Ohtoshi R."/>
            <person name="Tomita M."/>
            <person name="Numata K."/>
            <person name="Arakawa K."/>
        </authorList>
    </citation>
    <scope>NUCLEOTIDE SEQUENCE [LARGE SCALE GENOMIC DNA]</scope>
</reference>
<accession>A0A4C1Z8D1</accession>
<dbReference type="Proteomes" id="UP000299102">
    <property type="component" value="Unassembled WGS sequence"/>
</dbReference>
<sequence length="133" mass="14543">MLICPILDSESGLAFDPSGFALNFDLSAVPYSDFDNALDYNFSSTHSPELDSQFCSPARLQVQFHYRSRELLDPEAFPRGYRISCGVRFEGRLSAITGVPNETSVNEGSSRAAARSRAGEPADAGAFQRSRRG</sequence>
<name>A0A4C1Z8D1_EUMVA</name>
<evidence type="ECO:0000313" key="2">
    <source>
        <dbReference type="EMBL" id="GBP84138.1"/>
    </source>
</evidence>
<dbReference type="EMBL" id="BGZK01001660">
    <property type="protein sequence ID" value="GBP84138.1"/>
    <property type="molecule type" value="Genomic_DNA"/>
</dbReference>
<protein>
    <submittedName>
        <fullName evidence="2">Uncharacterized protein</fullName>
    </submittedName>
</protein>
<dbReference type="AlphaFoldDB" id="A0A4C1Z8D1"/>
<proteinExistence type="predicted"/>
<evidence type="ECO:0000256" key="1">
    <source>
        <dbReference type="SAM" id="MobiDB-lite"/>
    </source>
</evidence>
<keyword evidence="3" id="KW-1185">Reference proteome</keyword>
<comment type="caution">
    <text evidence="2">The sequence shown here is derived from an EMBL/GenBank/DDBJ whole genome shotgun (WGS) entry which is preliminary data.</text>
</comment>
<feature type="region of interest" description="Disordered" evidence="1">
    <location>
        <begin position="99"/>
        <end position="133"/>
    </location>
</feature>
<evidence type="ECO:0000313" key="3">
    <source>
        <dbReference type="Proteomes" id="UP000299102"/>
    </source>
</evidence>